<evidence type="ECO:0000313" key="1">
    <source>
        <dbReference type="EMBL" id="KAJ5382564.1"/>
    </source>
</evidence>
<dbReference type="RefSeq" id="XP_056582340.1">
    <property type="nucleotide sequence ID" value="XM_056718205.1"/>
</dbReference>
<dbReference type="EMBL" id="JAPZBT010000001">
    <property type="protein sequence ID" value="KAJ5382564.1"/>
    <property type="molecule type" value="Genomic_DNA"/>
</dbReference>
<organism evidence="1 2">
    <name type="scientific">Penicillium concentricum</name>
    <dbReference type="NCBI Taxonomy" id="293559"/>
    <lineage>
        <taxon>Eukaryota</taxon>
        <taxon>Fungi</taxon>
        <taxon>Dikarya</taxon>
        <taxon>Ascomycota</taxon>
        <taxon>Pezizomycotina</taxon>
        <taxon>Eurotiomycetes</taxon>
        <taxon>Eurotiomycetidae</taxon>
        <taxon>Eurotiales</taxon>
        <taxon>Aspergillaceae</taxon>
        <taxon>Penicillium</taxon>
    </lineage>
</organism>
<dbReference type="Proteomes" id="UP001147752">
    <property type="component" value="Unassembled WGS sequence"/>
</dbReference>
<gene>
    <name evidence="1" type="ORF">N7517_000475</name>
</gene>
<dbReference type="GeneID" id="81457388"/>
<keyword evidence="2" id="KW-1185">Reference proteome</keyword>
<reference evidence="1" key="2">
    <citation type="journal article" date="2023" name="IMA Fungus">
        <title>Comparative genomic study of the Penicillium genus elucidates a diverse pangenome and 15 lateral gene transfer events.</title>
        <authorList>
            <person name="Petersen C."/>
            <person name="Sorensen T."/>
            <person name="Nielsen M.R."/>
            <person name="Sondergaard T.E."/>
            <person name="Sorensen J.L."/>
            <person name="Fitzpatrick D.A."/>
            <person name="Frisvad J.C."/>
            <person name="Nielsen K.L."/>
        </authorList>
    </citation>
    <scope>NUCLEOTIDE SEQUENCE</scope>
    <source>
        <strain evidence="1">IBT 3081</strain>
    </source>
</reference>
<evidence type="ECO:0000313" key="2">
    <source>
        <dbReference type="Proteomes" id="UP001147752"/>
    </source>
</evidence>
<comment type="caution">
    <text evidence="1">The sequence shown here is derived from an EMBL/GenBank/DDBJ whole genome shotgun (WGS) entry which is preliminary data.</text>
</comment>
<proteinExistence type="predicted"/>
<reference evidence="1" key="1">
    <citation type="submission" date="2022-12" db="EMBL/GenBank/DDBJ databases">
        <authorList>
            <person name="Petersen C."/>
        </authorList>
    </citation>
    <scope>NUCLEOTIDE SEQUENCE</scope>
    <source>
        <strain evidence="1">IBT 3081</strain>
    </source>
</reference>
<dbReference type="AlphaFoldDB" id="A0A9W9SS85"/>
<name>A0A9W9SS85_9EURO</name>
<protein>
    <submittedName>
        <fullName evidence="1">Uncharacterized protein</fullName>
    </submittedName>
</protein>
<sequence length="79" mass="8637">MSSSNNTSSFAEPRPSEPLSILAGETNFATWSTAPKCSKCLGSWHFQDLYRKTGSASSQESLNYQVDLQVSPSFVVTSR</sequence>
<accession>A0A9W9SS85</accession>